<organism evidence="2 3">
    <name type="scientific">Racocetra fulgida</name>
    <dbReference type="NCBI Taxonomy" id="60492"/>
    <lineage>
        <taxon>Eukaryota</taxon>
        <taxon>Fungi</taxon>
        <taxon>Fungi incertae sedis</taxon>
        <taxon>Mucoromycota</taxon>
        <taxon>Glomeromycotina</taxon>
        <taxon>Glomeromycetes</taxon>
        <taxon>Diversisporales</taxon>
        <taxon>Gigasporaceae</taxon>
        <taxon>Racocetra</taxon>
    </lineage>
</organism>
<accession>A0A9N9HJ75</accession>
<feature type="non-terminal residue" evidence="2">
    <location>
        <position position="54"/>
    </location>
</feature>
<keyword evidence="3" id="KW-1185">Reference proteome</keyword>
<protein>
    <submittedName>
        <fullName evidence="2">2094_t:CDS:1</fullName>
    </submittedName>
</protein>
<name>A0A9N9HJ75_9GLOM</name>
<dbReference type="Proteomes" id="UP000789396">
    <property type="component" value="Unassembled WGS sequence"/>
</dbReference>
<evidence type="ECO:0000313" key="2">
    <source>
        <dbReference type="EMBL" id="CAG8696480.1"/>
    </source>
</evidence>
<reference evidence="2" key="1">
    <citation type="submission" date="2021-06" db="EMBL/GenBank/DDBJ databases">
        <authorList>
            <person name="Kallberg Y."/>
            <person name="Tangrot J."/>
            <person name="Rosling A."/>
        </authorList>
    </citation>
    <scope>NUCLEOTIDE SEQUENCE</scope>
    <source>
        <strain evidence="2">IN212</strain>
    </source>
</reference>
<sequence>KSKEKRDQKNKNDALSNRIIHSSDDELNNQDNFEVLPEESIAQAIVIDENENPV</sequence>
<dbReference type="EMBL" id="CAJVPZ010019814">
    <property type="protein sequence ID" value="CAG8696480.1"/>
    <property type="molecule type" value="Genomic_DNA"/>
</dbReference>
<gene>
    <name evidence="2" type="ORF">RFULGI_LOCUS10226</name>
</gene>
<feature type="region of interest" description="Disordered" evidence="1">
    <location>
        <begin position="1"/>
        <end position="26"/>
    </location>
</feature>
<evidence type="ECO:0000256" key="1">
    <source>
        <dbReference type="SAM" id="MobiDB-lite"/>
    </source>
</evidence>
<dbReference type="AlphaFoldDB" id="A0A9N9HJ75"/>
<feature type="non-terminal residue" evidence="2">
    <location>
        <position position="1"/>
    </location>
</feature>
<comment type="caution">
    <text evidence="2">The sequence shown here is derived from an EMBL/GenBank/DDBJ whole genome shotgun (WGS) entry which is preliminary data.</text>
</comment>
<proteinExistence type="predicted"/>
<feature type="compositionally biased region" description="Basic and acidic residues" evidence="1">
    <location>
        <begin position="1"/>
        <end position="12"/>
    </location>
</feature>
<evidence type="ECO:0000313" key="3">
    <source>
        <dbReference type="Proteomes" id="UP000789396"/>
    </source>
</evidence>